<dbReference type="eggNOG" id="ENOG502RYHU">
    <property type="taxonomic scope" value="Eukaryota"/>
</dbReference>
<dbReference type="OrthoDB" id="1406886at2759"/>
<dbReference type="InterPro" id="IPR025322">
    <property type="entry name" value="PADRE_dom"/>
</dbReference>
<keyword evidence="2" id="KW-1185">Reference proteome</keyword>
<dbReference type="PANTHER" id="PTHR33148">
    <property type="entry name" value="PLASTID MOVEMENT IMPAIRED PROTEIN-RELATED"/>
    <property type="match status" value="1"/>
</dbReference>
<protein>
    <submittedName>
        <fullName evidence="1">Uncharacterized protein</fullName>
    </submittedName>
</protein>
<dbReference type="Pfam" id="PF14009">
    <property type="entry name" value="PADRE"/>
    <property type="match status" value="1"/>
</dbReference>
<name>A0A087GZS6_ARAAL</name>
<reference evidence="2" key="1">
    <citation type="journal article" date="2015" name="Nat. Plants">
        <title>Genome expansion of Arabis alpina linked with retrotransposition and reduced symmetric DNA methylation.</title>
        <authorList>
            <person name="Willing E.M."/>
            <person name="Rawat V."/>
            <person name="Mandakova T."/>
            <person name="Maumus F."/>
            <person name="James G.V."/>
            <person name="Nordstroem K.J."/>
            <person name="Becker C."/>
            <person name="Warthmann N."/>
            <person name="Chica C."/>
            <person name="Szarzynska B."/>
            <person name="Zytnicki M."/>
            <person name="Albani M.C."/>
            <person name="Kiefer C."/>
            <person name="Bergonzi S."/>
            <person name="Castaings L."/>
            <person name="Mateos J.L."/>
            <person name="Berns M.C."/>
            <person name="Bujdoso N."/>
            <person name="Piofczyk T."/>
            <person name="de Lorenzo L."/>
            <person name="Barrero-Sicilia C."/>
            <person name="Mateos I."/>
            <person name="Piednoel M."/>
            <person name="Hagmann J."/>
            <person name="Chen-Min-Tao R."/>
            <person name="Iglesias-Fernandez R."/>
            <person name="Schuster S.C."/>
            <person name="Alonso-Blanco C."/>
            <person name="Roudier F."/>
            <person name="Carbonero P."/>
            <person name="Paz-Ares J."/>
            <person name="Davis S.J."/>
            <person name="Pecinka A."/>
            <person name="Quesneville H."/>
            <person name="Colot V."/>
            <person name="Lysak M.A."/>
            <person name="Weigel D."/>
            <person name="Coupland G."/>
            <person name="Schneeberger K."/>
        </authorList>
    </citation>
    <scope>NUCLEOTIDE SEQUENCE [LARGE SCALE GENOMIC DNA]</scope>
    <source>
        <strain evidence="2">cv. Pajares</strain>
    </source>
</reference>
<dbReference type="AlphaFoldDB" id="A0A087GZS6"/>
<evidence type="ECO:0000313" key="2">
    <source>
        <dbReference type="Proteomes" id="UP000029120"/>
    </source>
</evidence>
<dbReference type="Proteomes" id="UP000029120">
    <property type="component" value="Chromosome 5"/>
</dbReference>
<accession>A0A087GZS6</accession>
<evidence type="ECO:0000313" key="1">
    <source>
        <dbReference type="EMBL" id="KFK35378.1"/>
    </source>
</evidence>
<sequence>MGNCVFKGNGGARKIYDKDDSLIKVVTPNGGVMELHPPIFAEFITNEFPGHVIHDSLSLRHSSPPLLHGEELAPGNIYYLLPLSSAASTANSTANSSDQLATPYRMSFGKSPVTAVANGSGSGGVWKVRLVITPEQLAEILAADLETEALVESVRMVAKVGGGYGGAHFRANSDQLSVTSSYKG</sequence>
<dbReference type="EMBL" id="CM002873">
    <property type="protein sequence ID" value="KFK35378.1"/>
    <property type="molecule type" value="Genomic_DNA"/>
</dbReference>
<organism evidence="1 2">
    <name type="scientific">Arabis alpina</name>
    <name type="common">Alpine rock-cress</name>
    <dbReference type="NCBI Taxonomy" id="50452"/>
    <lineage>
        <taxon>Eukaryota</taxon>
        <taxon>Viridiplantae</taxon>
        <taxon>Streptophyta</taxon>
        <taxon>Embryophyta</taxon>
        <taxon>Tracheophyta</taxon>
        <taxon>Spermatophyta</taxon>
        <taxon>Magnoliopsida</taxon>
        <taxon>eudicotyledons</taxon>
        <taxon>Gunneridae</taxon>
        <taxon>Pentapetalae</taxon>
        <taxon>rosids</taxon>
        <taxon>malvids</taxon>
        <taxon>Brassicales</taxon>
        <taxon>Brassicaceae</taxon>
        <taxon>Arabideae</taxon>
        <taxon>Arabis</taxon>
    </lineage>
</organism>
<dbReference type="OMA" id="QPLIHNE"/>
<proteinExistence type="predicted"/>
<gene>
    <name evidence="1" type="ordered locus">AALP_Aa5g277600</name>
</gene>
<dbReference type="PANTHER" id="PTHR33148:SF41">
    <property type="entry name" value="DUF4228 DOMAIN PROTEIN"/>
    <property type="match status" value="1"/>
</dbReference>
<dbReference type="Gramene" id="KFK35378">
    <property type="protein sequence ID" value="KFK35378"/>
    <property type="gene ID" value="AALP_AA5G277600"/>
</dbReference>